<dbReference type="Proteomes" id="UP001595645">
    <property type="component" value="Unassembled WGS sequence"/>
</dbReference>
<sequence>MGTDRVVQLLWAPRSVAFDNTDGTREILAYYGFALVRSCSGRAIAATWVPVGENPTFADDEALITTLRAAWAWGGGVA</sequence>
<gene>
    <name evidence="1" type="ORF">ACFOSH_44430</name>
</gene>
<organism evidence="1 2">
    <name type="scientific">Amycolatopsis speibonae</name>
    <dbReference type="NCBI Taxonomy" id="1450224"/>
    <lineage>
        <taxon>Bacteria</taxon>
        <taxon>Bacillati</taxon>
        <taxon>Actinomycetota</taxon>
        <taxon>Actinomycetes</taxon>
        <taxon>Pseudonocardiales</taxon>
        <taxon>Pseudonocardiaceae</taxon>
        <taxon>Amycolatopsis</taxon>
    </lineage>
</organism>
<proteinExistence type="predicted"/>
<evidence type="ECO:0000313" key="2">
    <source>
        <dbReference type="Proteomes" id="UP001595645"/>
    </source>
</evidence>
<dbReference type="EMBL" id="JBHRWK010000164">
    <property type="protein sequence ID" value="MFC3456508.1"/>
    <property type="molecule type" value="Genomic_DNA"/>
</dbReference>
<reference evidence="2" key="1">
    <citation type="journal article" date="2019" name="Int. J. Syst. Evol. Microbiol.">
        <title>The Global Catalogue of Microorganisms (GCM) 10K type strain sequencing project: providing services to taxonomists for standard genome sequencing and annotation.</title>
        <authorList>
            <consortium name="The Broad Institute Genomics Platform"/>
            <consortium name="The Broad Institute Genome Sequencing Center for Infectious Disease"/>
            <person name="Wu L."/>
            <person name="Ma J."/>
        </authorList>
    </citation>
    <scope>NUCLEOTIDE SEQUENCE [LARGE SCALE GENOMIC DNA]</scope>
    <source>
        <strain evidence="2">CGMCC 4.7676</strain>
    </source>
</reference>
<accession>A0ABV7PEA6</accession>
<name>A0ABV7PEA6_9PSEU</name>
<protein>
    <submittedName>
        <fullName evidence="1">Uncharacterized protein</fullName>
    </submittedName>
</protein>
<dbReference type="RefSeq" id="WP_378247933.1">
    <property type="nucleotide sequence ID" value="NZ_JBHRWK010000164.1"/>
</dbReference>
<evidence type="ECO:0000313" key="1">
    <source>
        <dbReference type="EMBL" id="MFC3456508.1"/>
    </source>
</evidence>
<comment type="caution">
    <text evidence="1">The sequence shown here is derived from an EMBL/GenBank/DDBJ whole genome shotgun (WGS) entry which is preliminary data.</text>
</comment>
<keyword evidence="2" id="KW-1185">Reference proteome</keyword>